<dbReference type="InterPro" id="IPR037185">
    <property type="entry name" value="EmrE-like"/>
</dbReference>
<evidence type="ECO:0000313" key="9">
    <source>
        <dbReference type="Proteomes" id="UP000326939"/>
    </source>
</evidence>
<dbReference type="PANTHER" id="PTHR31218">
    <property type="entry name" value="WAT1-RELATED PROTEIN"/>
    <property type="match status" value="1"/>
</dbReference>
<evidence type="ECO:0000259" key="7">
    <source>
        <dbReference type="Pfam" id="PF00892"/>
    </source>
</evidence>
<dbReference type="Pfam" id="PF00892">
    <property type="entry name" value="EamA"/>
    <property type="match status" value="1"/>
</dbReference>
<accession>A0A5N5MM06</accession>
<evidence type="ECO:0000313" key="8">
    <source>
        <dbReference type="EMBL" id="KAB5556082.1"/>
    </source>
</evidence>
<dbReference type="EMBL" id="VDCV01000005">
    <property type="protein sequence ID" value="KAB5556082.1"/>
    <property type="molecule type" value="Genomic_DNA"/>
</dbReference>
<feature type="transmembrane region" description="Helical" evidence="6">
    <location>
        <begin position="119"/>
        <end position="138"/>
    </location>
</feature>
<feature type="transmembrane region" description="Helical" evidence="6">
    <location>
        <begin position="79"/>
        <end position="99"/>
    </location>
</feature>
<evidence type="ECO:0000256" key="1">
    <source>
        <dbReference type="ARBA" id="ARBA00004141"/>
    </source>
</evidence>
<evidence type="ECO:0000256" key="5">
    <source>
        <dbReference type="ARBA" id="ARBA00023136"/>
    </source>
</evidence>
<evidence type="ECO:0000256" key="4">
    <source>
        <dbReference type="ARBA" id="ARBA00022989"/>
    </source>
</evidence>
<dbReference type="SUPFAM" id="SSF103481">
    <property type="entry name" value="Multidrug resistance efflux transporter EmrE"/>
    <property type="match status" value="1"/>
</dbReference>
<feature type="transmembrane region" description="Helical" evidence="6">
    <location>
        <begin position="150"/>
        <end position="170"/>
    </location>
</feature>
<dbReference type="AlphaFoldDB" id="A0A5N5MM06"/>
<feature type="transmembrane region" description="Helical" evidence="6">
    <location>
        <begin position="176"/>
        <end position="195"/>
    </location>
</feature>
<dbReference type="GO" id="GO:0016020">
    <property type="term" value="C:membrane"/>
    <property type="evidence" value="ECO:0007669"/>
    <property type="project" value="UniProtKB-SubCell"/>
</dbReference>
<evidence type="ECO:0000256" key="3">
    <source>
        <dbReference type="ARBA" id="ARBA00022692"/>
    </source>
</evidence>
<name>A0A5N5MM06_9ROSI</name>
<feature type="transmembrane region" description="Helical" evidence="6">
    <location>
        <begin position="23"/>
        <end position="44"/>
    </location>
</feature>
<keyword evidence="4 6" id="KW-1133">Transmembrane helix</keyword>
<comment type="caution">
    <text evidence="8">The sequence shown here is derived from an EMBL/GenBank/DDBJ whole genome shotgun (WGS) entry which is preliminary data.</text>
</comment>
<comment type="subcellular location">
    <subcellularLocation>
        <location evidence="1 6">Membrane</location>
        <topology evidence="1 6">Multi-pass membrane protein</topology>
    </subcellularLocation>
</comment>
<protein>
    <recommendedName>
        <fullName evidence="6">WAT1-related protein</fullName>
    </recommendedName>
</protein>
<comment type="similarity">
    <text evidence="2 6">Belongs to the drug/metabolite transporter (DMT) superfamily. Plant drug/metabolite exporter (P-DME) (TC 2.A.7.4) family.</text>
</comment>
<proteinExistence type="inferred from homology"/>
<organism evidence="8 9">
    <name type="scientific">Salix brachista</name>
    <dbReference type="NCBI Taxonomy" id="2182728"/>
    <lineage>
        <taxon>Eukaryota</taxon>
        <taxon>Viridiplantae</taxon>
        <taxon>Streptophyta</taxon>
        <taxon>Embryophyta</taxon>
        <taxon>Tracheophyta</taxon>
        <taxon>Spermatophyta</taxon>
        <taxon>Magnoliopsida</taxon>
        <taxon>eudicotyledons</taxon>
        <taxon>Gunneridae</taxon>
        <taxon>Pentapetalae</taxon>
        <taxon>rosids</taxon>
        <taxon>fabids</taxon>
        <taxon>Malpighiales</taxon>
        <taxon>Salicaceae</taxon>
        <taxon>Saliceae</taxon>
        <taxon>Salix</taxon>
    </lineage>
</organism>
<dbReference type="GO" id="GO:0022857">
    <property type="term" value="F:transmembrane transporter activity"/>
    <property type="evidence" value="ECO:0007669"/>
    <property type="project" value="InterPro"/>
</dbReference>
<dbReference type="InterPro" id="IPR000620">
    <property type="entry name" value="EamA_dom"/>
</dbReference>
<gene>
    <name evidence="8" type="ORF">DKX38_006991</name>
</gene>
<sequence>MFSYRCNRKPGFLLYWARKLHPHNWMCILTNILPAVTFILAVLFRQESVGIKKISGQAKLLGTVVYSTGNSSTDKKSNLVLGSLFIMTSAVSWAIWFTVQAKSSVIGANHKVSEWSLRSPGRLVAALYAGIVCSALAFSLTSWSIQRKGALYVSVFSPLLLVIVAALSWALLHEKIYVGTAVGSILIVAGPYAVLWGKDKELKEEIEETEVMKLGNKEWNSHDLELQSHAISNGYI</sequence>
<keyword evidence="5 6" id="KW-0472">Membrane</keyword>
<feature type="domain" description="EamA" evidence="7">
    <location>
        <begin position="113"/>
        <end position="194"/>
    </location>
</feature>
<keyword evidence="3 6" id="KW-0812">Transmembrane</keyword>
<dbReference type="Proteomes" id="UP000326939">
    <property type="component" value="Chromosome 5"/>
</dbReference>
<evidence type="ECO:0000256" key="2">
    <source>
        <dbReference type="ARBA" id="ARBA00007635"/>
    </source>
</evidence>
<reference evidence="9" key="1">
    <citation type="journal article" date="2019" name="Gigascience">
        <title>De novo genome assembly of the endangered Acer yangbiense, a plant species with extremely small populations endemic to Yunnan Province, China.</title>
        <authorList>
            <person name="Yang J."/>
            <person name="Wariss H.M."/>
            <person name="Tao L."/>
            <person name="Zhang R."/>
            <person name="Yun Q."/>
            <person name="Hollingsworth P."/>
            <person name="Dao Z."/>
            <person name="Luo G."/>
            <person name="Guo H."/>
            <person name="Ma Y."/>
            <person name="Sun W."/>
        </authorList>
    </citation>
    <scope>NUCLEOTIDE SEQUENCE [LARGE SCALE GENOMIC DNA]</scope>
    <source>
        <strain evidence="9">cv. br00</strain>
    </source>
</reference>
<dbReference type="InterPro" id="IPR030184">
    <property type="entry name" value="WAT1-related"/>
</dbReference>
<evidence type="ECO:0000256" key="6">
    <source>
        <dbReference type="RuleBase" id="RU363077"/>
    </source>
</evidence>
<keyword evidence="9" id="KW-1185">Reference proteome</keyword>